<dbReference type="EMBL" id="JARKIF010000015">
    <property type="protein sequence ID" value="KAJ7622203.1"/>
    <property type="molecule type" value="Genomic_DNA"/>
</dbReference>
<organism evidence="1 2">
    <name type="scientific">Roridomyces roridus</name>
    <dbReference type="NCBI Taxonomy" id="1738132"/>
    <lineage>
        <taxon>Eukaryota</taxon>
        <taxon>Fungi</taxon>
        <taxon>Dikarya</taxon>
        <taxon>Basidiomycota</taxon>
        <taxon>Agaricomycotina</taxon>
        <taxon>Agaricomycetes</taxon>
        <taxon>Agaricomycetidae</taxon>
        <taxon>Agaricales</taxon>
        <taxon>Marasmiineae</taxon>
        <taxon>Mycenaceae</taxon>
        <taxon>Roridomyces</taxon>
    </lineage>
</organism>
<dbReference type="InterPro" id="IPR011989">
    <property type="entry name" value="ARM-like"/>
</dbReference>
<evidence type="ECO:0000313" key="2">
    <source>
        <dbReference type="Proteomes" id="UP001221142"/>
    </source>
</evidence>
<keyword evidence="2" id="KW-1185">Reference proteome</keyword>
<gene>
    <name evidence="1" type="ORF">FB45DRAFT_1061796</name>
</gene>
<proteinExistence type="predicted"/>
<comment type="caution">
    <text evidence="1">The sequence shown here is derived from an EMBL/GenBank/DDBJ whole genome shotgun (WGS) entry which is preliminary data.</text>
</comment>
<dbReference type="InterPro" id="IPR016024">
    <property type="entry name" value="ARM-type_fold"/>
</dbReference>
<protein>
    <recommendedName>
        <fullName evidence="3">ARM repeat-containing protein</fullName>
    </recommendedName>
</protein>
<sequence>MPSLERQLSRPSIYSWWSDSNPMLRSGPTINIHAMAKPLMRRMYHRQALAFIARDGHAQPCELSAAAVEIYSSYLSYKYIAPETRLRVLQHLGASAVSHCNTARAITRSSAMTSLIPWMLDDQELRMTAYLLVAALMAHSLKLLLPPEWVANRIETTWIHRGETDERTFILATAALHTISDDSVGTGIFAALFHSEVTCVRLWACALVRELASYWFALPSLIGCVPLEMLFELAIRDPDGKVSAEAIRALDQLARHPDNAAAIVATKMLDTMWDSAELASGACTLICTLISQQYSVYSLLREDSILKMLHFLRSESDINTTIQLLSAAAEHPTGSAAILAMDWPSRIPDFLLANATYIKHRTCVLIQTLVQHEPLIAVHLWEDSIKRMLNVLSDGDTETGQAIFESPSCNYGYQAMSALAEIAQYSQGARTLCATETSRRIPAFLESKNIFIKREAHNLVENLAEQGLITGTVLGRSVIERLGKIIKQEDNYAAFEAVWALSKIAWNAHVTSRKGSQSCHSTSE</sequence>
<feature type="non-terminal residue" evidence="1">
    <location>
        <position position="1"/>
    </location>
</feature>
<evidence type="ECO:0000313" key="1">
    <source>
        <dbReference type="EMBL" id="KAJ7622203.1"/>
    </source>
</evidence>
<evidence type="ECO:0008006" key="3">
    <source>
        <dbReference type="Google" id="ProtNLM"/>
    </source>
</evidence>
<name>A0AAD7BIX3_9AGAR</name>
<dbReference type="Proteomes" id="UP001221142">
    <property type="component" value="Unassembled WGS sequence"/>
</dbReference>
<dbReference type="SUPFAM" id="SSF48371">
    <property type="entry name" value="ARM repeat"/>
    <property type="match status" value="1"/>
</dbReference>
<dbReference type="Gene3D" id="1.25.10.10">
    <property type="entry name" value="Leucine-rich Repeat Variant"/>
    <property type="match status" value="2"/>
</dbReference>
<dbReference type="AlphaFoldDB" id="A0AAD7BIX3"/>
<accession>A0AAD7BIX3</accession>
<reference evidence="1" key="1">
    <citation type="submission" date="2023-03" db="EMBL/GenBank/DDBJ databases">
        <title>Massive genome expansion in bonnet fungi (Mycena s.s.) driven by repeated elements and novel gene families across ecological guilds.</title>
        <authorList>
            <consortium name="Lawrence Berkeley National Laboratory"/>
            <person name="Harder C.B."/>
            <person name="Miyauchi S."/>
            <person name="Viragh M."/>
            <person name="Kuo A."/>
            <person name="Thoen E."/>
            <person name="Andreopoulos B."/>
            <person name="Lu D."/>
            <person name="Skrede I."/>
            <person name="Drula E."/>
            <person name="Henrissat B."/>
            <person name="Morin E."/>
            <person name="Kohler A."/>
            <person name="Barry K."/>
            <person name="LaButti K."/>
            <person name="Morin E."/>
            <person name="Salamov A."/>
            <person name="Lipzen A."/>
            <person name="Mereny Z."/>
            <person name="Hegedus B."/>
            <person name="Baldrian P."/>
            <person name="Stursova M."/>
            <person name="Weitz H."/>
            <person name="Taylor A."/>
            <person name="Grigoriev I.V."/>
            <person name="Nagy L.G."/>
            <person name="Martin F."/>
            <person name="Kauserud H."/>
        </authorList>
    </citation>
    <scope>NUCLEOTIDE SEQUENCE</scope>
    <source>
        <strain evidence="1">9284</strain>
    </source>
</reference>